<evidence type="ECO:0000256" key="2">
    <source>
        <dbReference type="ARBA" id="ARBA00005540"/>
    </source>
</evidence>
<dbReference type="Pfam" id="PF12822">
    <property type="entry name" value="ECF_trnsprt"/>
    <property type="match status" value="1"/>
</dbReference>
<evidence type="ECO:0000256" key="3">
    <source>
        <dbReference type="ARBA" id="ARBA00022448"/>
    </source>
</evidence>
<feature type="transmembrane region" description="Helical" evidence="9">
    <location>
        <begin position="106"/>
        <end position="126"/>
    </location>
</feature>
<dbReference type="PANTHER" id="PTHR38438:SF1">
    <property type="entry name" value="RIBOFLAVIN TRANSPORTER RIBU"/>
    <property type="match status" value="1"/>
</dbReference>
<evidence type="ECO:0000256" key="1">
    <source>
        <dbReference type="ARBA" id="ARBA00004651"/>
    </source>
</evidence>
<dbReference type="InterPro" id="IPR024529">
    <property type="entry name" value="ECF_trnsprt_substrate-spec"/>
</dbReference>
<dbReference type="EMBL" id="FQXV01000013">
    <property type="protein sequence ID" value="SHI19211.1"/>
    <property type="molecule type" value="Genomic_DNA"/>
</dbReference>
<dbReference type="Proteomes" id="UP000183995">
    <property type="component" value="Unassembled WGS sequence"/>
</dbReference>
<feature type="transmembrane region" description="Helical" evidence="9">
    <location>
        <begin position="79"/>
        <end position="99"/>
    </location>
</feature>
<accession>A0A1M5Z4U8</accession>
<gene>
    <name evidence="10" type="ORF">SAMN02745823_03226</name>
</gene>
<evidence type="ECO:0000256" key="8">
    <source>
        <dbReference type="PIRNR" id="PIRNR037778"/>
    </source>
</evidence>
<dbReference type="PIRSF" id="PIRSF037778">
    <property type="entry name" value="UCP037778_transp_RibU"/>
    <property type="match status" value="1"/>
</dbReference>
<dbReference type="GO" id="GO:0005886">
    <property type="term" value="C:plasma membrane"/>
    <property type="evidence" value="ECO:0007669"/>
    <property type="project" value="UniProtKB-SubCell"/>
</dbReference>
<evidence type="ECO:0000256" key="6">
    <source>
        <dbReference type="ARBA" id="ARBA00022989"/>
    </source>
</evidence>
<keyword evidence="7 8" id="KW-0472">Membrane</keyword>
<evidence type="ECO:0000256" key="5">
    <source>
        <dbReference type="ARBA" id="ARBA00022692"/>
    </source>
</evidence>
<feature type="transmembrane region" description="Helical" evidence="9">
    <location>
        <begin position="146"/>
        <end position="169"/>
    </location>
</feature>
<keyword evidence="6 9" id="KW-1133">Transmembrane helix</keyword>
<reference evidence="10 11" key="1">
    <citation type="submission" date="2016-11" db="EMBL/GenBank/DDBJ databases">
        <authorList>
            <person name="Jaros S."/>
            <person name="Januszkiewicz K."/>
            <person name="Wedrychowicz H."/>
        </authorList>
    </citation>
    <scope>NUCLEOTIDE SEQUENCE [LARGE SCALE GENOMIC DNA]</scope>
    <source>
        <strain evidence="10 11">DSM 10068</strain>
    </source>
</reference>
<keyword evidence="11" id="KW-1185">Reference proteome</keyword>
<dbReference type="AlphaFoldDB" id="A0A1M5Z4U8"/>
<feature type="transmembrane region" description="Helical" evidence="9">
    <location>
        <begin position="12"/>
        <end position="36"/>
    </location>
</feature>
<dbReference type="Gene3D" id="1.10.1760.20">
    <property type="match status" value="1"/>
</dbReference>
<dbReference type="OrthoDB" id="9809216at2"/>
<dbReference type="PANTHER" id="PTHR38438">
    <property type="entry name" value="RIBOFLAVIN TRANSPORTER RIBU"/>
    <property type="match status" value="1"/>
</dbReference>
<comment type="function">
    <text evidence="8">Probably a riboflavin-binding protein that interacts with the energy-coupling factor (ECF) ABC-transporter complex.</text>
</comment>
<dbReference type="RefSeq" id="WP_073081157.1">
    <property type="nucleotide sequence ID" value="NZ_FQXV01000013.1"/>
</dbReference>
<keyword evidence="4 8" id="KW-1003">Cell membrane</keyword>
<comment type="subcellular location">
    <subcellularLocation>
        <location evidence="1">Cell membrane</location>
        <topology evidence="1">Multi-pass membrane protein</topology>
    </subcellularLocation>
</comment>
<dbReference type="STRING" id="1123282.SAMN02745823_03226"/>
<dbReference type="InterPro" id="IPR025720">
    <property type="entry name" value="RibU"/>
</dbReference>
<proteinExistence type="inferred from homology"/>
<evidence type="ECO:0000313" key="11">
    <source>
        <dbReference type="Proteomes" id="UP000183995"/>
    </source>
</evidence>
<feature type="transmembrane region" description="Helical" evidence="9">
    <location>
        <begin position="43"/>
        <end position="67"/>
    </location>
</feature>
<dbReference type="GO" id="GO:0032217">
    <property type="term" value="F:riboflavin transmembrane transporter activity"/>
    <property type="evidence" value="ECO:0007669"/>
    <property type="project" value="UniProtKB-UniRule"/>
</dbReference>
<evidence type="ECO:0000256" key="9">
    <source>
        <dbReference type="SAM" id="Phobius"/>
    </source>
</evidence>
<sequence length="192" mass="20289">MKFTTRNLVIMAFFIALSVVLVYLIHFPIFPAAAYLEYDPADIPILIGAFAFGPVAGILLTLVASGIQALTVSAASGLYGFLMHAIATSTLVVVASAIYRFRHTRAGAIIGLGCGTVAMSVVMVIANHFVTPLFLMVPASAVDPLLLPIIAPFNLIKAGINSTVTFLVYKSISKYIIHGSGFGAKKSADNKI</sequence>
<evidence type="ECO:0000256" key="7">
    <source>
        <dbReference type="ARBA" id="ARBA00023136"/>
    </source>
</evidence>
<evidence type="ECO:0000313" key="10">
    <source>
        <dbReference type="EMBL" id="SHI19211.1"/>
    </source>
</evidence>
<keyword evidence="5 9" id="KW-0812">Transmembrane</keyword>
<protein>
    <recommendedName>
        <fullName evidence="8">Riboflavin transporter</fullName>
    </recommendedName>
</protein>
<organism evidence="10 11">
    <name type="scientific">Sporobacter termitidis DSM 10068</name>
    <dbReference type="NCBI Taxonomy" id="1123282"/>
    <lineage>
        <taxon>Bacteria</taxon>
        <taxon>Bacillati</taxon>
        <taxon>Bacillota</taxon>
        <taxon>Clostridia</taxon>
        <taxon>Eubacteriales</taxon>
        <taxon>Oscillospiraceae</taxon>
        <taxon>Sporobacter</taxon>
    </lineage>
</organism>
<keyword evidence="3 8" id="KW-0813">Transport</keyword>
<comment type="similarity">
    <text evidence="2 8">Belongs to the prokaryotic riboflavin transporter (P-RFT) (TC 2.A.87) family.</text>
</comment>
<evidence type="ECO:0000256" key="4">
    <source>
        <dbReference type="ARBA" id="ARBA00022475"/>
    </source>
</evidence>
<name>A0A1M5Z4U8_9FIRM</name>